<accession>A0AAE1HX59</accession>
<evidence type="ECO:0000313" key="3">
    <source>
        <dbReference type="EMBL" id="KAK3929532.1"/>
    </source>
</evidence>
<dbReference type="SUPFAM" id="SSF140996">
    <property type="entry name" value="Hermes dimerisation domain"/>
    <property type="match status" value="1"/>
</dbReference>
<dbReference type="Pfam" id="PF05699">
    <property type="entry name" value="Dimer_Tnp_hAT"/>
    <property type="match status" value="1"/>
</dbReference>
<dbReference type="SUPFAM" id="SSF53098">
    <property type="entry name" value="Ribonuclease H-like"/>
    <property type="match status" value="1"/>
</dbReference>
<organism evidence="3 4">
    <name type="scientific">Frankliniella fusca</name>
    <dbReference type="NCBI Taxonomy" id="407009"/>
    <lineage>
        <taxon>Eukaryota</taxon>
        <taxon>Metazoa</taxon>
        <taxon>Ecdysozoa</taxon>
        <taxon>Arthropoda</taxon>
        <taxon>Hexapoda</taxon>
        <taxon>Insecta</taxon>
        <taxon>Pterygota</taxon>
        <taxon>Neoptera</taxon>
        <taxon>Paraneoptera</taxon>
        <taxon>Thysanoptera</taxon>
        <taxon>Terebrantia</taxon>
        <taxon>Thripoidea</taxon>
        <taxon>Thripidae</taxon>
        <taxon>Frankliniella</taxon>
    </lineage>
</organism>
<dbReference type="InterPro" id="IPR012337">
    <property type="entry name" value="RNaseH-like_sf"/>
</dbReference>
<evidence type="ECO:0000313" key="4">
    <source>
        <dbReference type="Proteomes" id="UP001219518"/>
    </source>
</evidence>
<evidence type="ECO:0000259" key="1">
    <source>
        <dbReference type="Pfam" id="PF05699"/>
    </source>
</evidence>
<dbReference type="PANTHER" id="PTHR46169">
    <property type="entry name" value="DNA REPLICATION-RELATED ELEMENT FACTOR, ISOFORM A"/>
    <property type="match status" value="1"/>
</dbReference>
<dbReference type="EMBL" id="JAHWGI010001401">
    <property type="protein sequence ID" value="KAK3929532.1"/>
    <property type="molecule type" value="Genomic_DNA"/>
</dbReference>
<dbReference type="InterPro" id="IPR018473">
    <property type="entry name" value="Hermes_transposase_DNA-db"/>
</dbReference>
<dbReference type="Pfam" id="PF10683">
    <property type="entry name" value="DBD_Tnp_Hermes"/>
    <property type="match status" value="1"/>
</dbReference>
<proteinExistence type="predicted"/>
<reference evidence="3" key="1">
    <citation type="submission" date="2021-07" db="EMBL/GenBank/DDBJ databases">
        <authorList>
            <person name="Catto M.A."/>
            <person name="Jacobson A."/>
            <person name="Kennedy G."/>
            <person name="Labadie P."/>
            <person name="Hunt B.G."/>
            <person name="Srinivasan R."/>
        </authorList>
    </citation>
    <scope>NUCLEOTIDE SEQUENCE</scope>
    <source>
        <strain evidence="3">PL_HMW_Pooled</strain>
        <tissue evidence="3">Head</tissue>
    </source>
</reference>
<reference evidence="3" key="2">
    <citation type="journal article" date="2023" name="BMC Genomics">
        <title>Pest status, molecular evolution, and epigenetic factors derived from the genome assembly of Frankliniella fusca, a thysanopteran phytovirus vector.</title>
        <authorList>
            <person name="Catto M.A."/>
            <person name="Labadie P.E."/>
            <person name="Jacobson A.L."/>
            <person name="Kennedy G.G."/>
            <person name="Srinivasan R."/>
            <person name="Hunt B.G."/>
        </authorList>
    </citation>
    <scope>NUCLEOTIDE SEQUENCE</scope>
    <source>
        <strain evidence="3">PL_HMW_Pooled</strain>
    </source>
</reference>
<dbReference type="InterPro" id="IPR008906">
    <property type="entry name" value="HATC_C_dom"/>
</dbReference>
<feature type="domain" description="Hermes trasposase DNA-binding" evidence="2">
    <location>
        <begin position="46"/>
        <end position="105"/>
    </location>
</feature>
<dbReference type="GO" id="GO:0006357">
    <property type="term" value="P:regulation of transcription by RNA polymerase II"/>
    <property type="evidence" value="ECO:0007669"/>
    <property type="project" value="TreeGrafter"/>
</dbReference>
<keyword evidence="4" id="KW-1185">Reference proteome</keyword>
<feature type="domain" description="HAT C-terminal dimerisation" evidence="1">
    <location>
        <begin position="576"/>
        <end position="654"/>
    </location>
</feature>
<dbReference type="PANTHER" id="PTHR46169:SF17">
    <property type="entry name" value="HAT C-TERMINAL DIMERISATION DOMAIN-CONTAINING PROTEIN"/>
    <property type="match status" value="1"/>
</dbReference>
<dbReference type="InterPro" id="IPR052717">
    <property type="entry name" value="Vacuolar_transposase_reg"/>
</dbReference>
<dbReference type="Proteomes" id="UP001219518">
    <property type="component" value="Unassembled WGS sequence"/>
</dbReference>
<comment type="caution">
    <text evidence="3">The sequence shown here is derived from an EMBL/GenBank/DDBJ whole genome shotgun (WGS) entry which is preliminary data.</text>
</comment>
<dbReference type="Gene3D" id="1.10.10.1070">
    <property type="entry name" value="Zinc finger, BED domain-containing"/>
    <property type="match status" value="1"/>
</dbReference>
<dbReference type="GO" id="GO:0046983">
    <property type="term" value="F:protein dimerization activity"/>
    <property type="evidence" value="ECO:0007669"/>
    <property type="project" value="InterPro"/>
</dbReference>
<evidence type="ECO:0000259" key="2">
    <source>
        <dbReference type="Pfam" id="PF10683"/>
    </source>
</evidence>
<name>A0AAE1HX59_9NEOP</name>
<dbReference type="GO" id="GO:0005634">
    <property type="term" value="C:nucleus"/>
    <property type="evidence" value="ECO:0007669"/>
    <property type="project" value="TreeGrafter"/>
</dbReference>
<dbReference type="AlphaFoldDB" id="A0AAE1HX59"/>
<sequence>MFATVFRTSTTSRHACVKREVERREEQGNAGNGVVRSLDVPLSAPSTSVKKEVLRSSVLYCAKDMAPFQSVNGEGFVELVQKLLDIGYQAAGRIDASLLMPNRTTVSRKLEDLAGEVKLKFVPMVQKAIDNNTCAASTDMWTQENTKHHFLTVIVHTTNSMGKLDTRTAFTILFDEDCASGENIWAQIVIQFALLGIEEAAVRKIVIVSDRGANMISALQDVQRLDCIAHTINTVLKTALTLKKYEITALNEEAMGIVNKVKQILLFVNSKLPRKIKKFTITKTARVGATQPSHAPMLSQFLNRRKEIKRRLVLAQKMEEYFFDDQFSERVRDLFKILNPLKTLMTRHKGVDLAGSLWPEFQTLTKMSATDSPMVAALKAQWREQLVPLEYAFVHQQCKSLVTYVKNSSFHSALKSTLKQEMDVRWNTSLAMFQSIHAVYDELTTILTDRKESDRLSNIKKDTLEAFIALLDPFKTESIKLQSESEPTLQLVLLCRVTLLDHCRTPTPPEQPLIERLKSRIVNQMDRIFVHSEIRRLYLQQEQAAPGPPPAKRAKISEAYSKYLEDETDQWDLDDELDKYFKEPIIDDTDLIGWWRQRRERFPSLAALALHLLNIPATSASSEREFSEAGHIYREKRLSLFPAATSNILFLHSNADLLEVEGAADALT</sequence>
<gene>
    <name evidence="3" type="ORF">KUF71_003539</name>
</gene>
<protein>
    <submittedName>
        <fullName evidence="3">Transposable element Hobo transposase</fullName>
    </submittedName>
</protein>